<dbReference type="Gene3D" id="3.90.400.10">
    <property type="entry name" value="Oligo-1,6-glucosidase, Domain 2"/>
    <property type="match status" value="1"/>
</dbReference>
<feature type="domain" description="Glycosyl hydrolase family 13 catalytic" evidence="4">
    <location>
        <begin position="13"/>
        <end position="421"/>
    </location>
</feature>
<dbReference type="FunFam" id="3.90.400.10:FF:000002">
    <property type="entry name" value="Sucrose isomerase"/>
    <property type="match status" value="1"/>
</dbReference>
<evidence type="ECO:0000313" key="5">
    <source>
        <dbReference type="EMBL" id="SDH91423.1"/>
    </source>
</evidence>
<dbReference type="NCBIfam" id="NF008183">
    <property type="entry name" value="PRK10933.1"/>
    <property type="match status" value="1"/>
</dbReference>
<comment type="similarity">
    <text evidence="1">Belongs to the glycosyl hydrolase 13 family.</text>
</comment>
<dbReference type="PANTHER" id="PTHR10357">
    <property type="entry name" value="ALPHA-AMYLASE FAMILY MEMBER"/>
    <property type="match status" value="1"/>
</dbReference>
<organism evidence="5 6">
    <name type="scientific">Paenibacillus typhae</name>
    <dbReference type="NCBI Taxonomy" id="1174501"/>
    <lineage>
        <taxon>Bacteria</taxon>
        <taxon>Bacillati</taxon>
        <taxon>Bacillota</taxon>
        <taxon>Bacilli</taxon>
        <taxon>Bacillales</taxon>
        <taxon>Paenibacillaceae</taxon>
        <taxon>Paenibacillus</taxon>
    </lineage>
</organism>
<dbReference type="STRING" id="1174501.SAMN05216192_10223"/>
<dbReference type="InterPro" id="IPR032091">
    <property type="entry name" value="Malt_amylase-like_C"/>
</dbReference>
<keyword evidence="3" id="KW-0326">Glycosidase</keyword>
<dbReference type="CDD" id="cd11333">
    <property type="entry name" value="AmyAc_SI_OligoGlu_DGase"/>
    <property type="match status" value="1"/>
</dbReference>
<dbReference type="OrthoDB" id="9805159at2"/>
<dbReference type="InterPro" id="IPR006047">
    <property type="entry name" value="GH13_cat_dom"/>
</dbReference>
<dbReference type="EMBL" id="FNDX01000002">
    <property type="protein sequence ID" value="SDH91423.1"/>
    <property type="molecule type" value="Genomic_DNA"/>
</dbReference>
<dbReference type="GO" id="GO:0009313">
    <property type="term" value="P:oligosaccharide catabolic process"/>
    <property type="evidence" value="ECO:0007669"/>
    <property type="project" value="TreeGrafter"/>
</dbReference>
<proteinExistence type="inferred from homology"/>
<dbReference type="RefSeq" id="WP_090711625.1">
    <property type="nucleotide sequence ID" value="NZ_CBCSKY010000069.1"/>
</dbReference>
<evidence type="ECO:0000259" key="4">
    <source>
        <dbReference type="SMART" id="SM00642"/>
    </source>
</evidence>
<dbReference type="FunFam" id="2.60.40.1180:FF:000007">
    <property type="entry name" value="Sucrose isomerase"/>
    <property type="match status" value="1"/>
</dbReference>
<keyword evidence="6" id="KW-1185">Reference proteome</keyword>
<dbReference type="Pfam" id="PF00128">
    <property type="entry name" value="Alpha-amylase"/>
    <property type="match status" value="1"/>
</dbReference>
<sequence length="570" mass="67080">MYQTYWKESVIYEVYLRSFKDSDGDGIGDLNGLISKADYFSELGVDTIWLSPVYVSPNVDNGYDIKDYCAIQHEYGTMEQWEQLLDELHKRNIRLIMDLVLNHTSDEHPWFVEAKSSRYSRYRDFYIWRPAAADGGPPNNWTSYLGKPAWTYDEESGEYYLHLYNAKQPDLNWDNPELRAEMHKIMTFWLNKGIDGFRMDAINSISRDQRFPDTDKTKLQANGEPYTKNGPRIHEFLREMNDKVFSRYEIFTAGETSKVNEDDVLMYTKPERRELSMVLSAEASKLADCEEDQWQSKEWGLDDLREVMKMWQKDVGEPGGWFGLYLSNHDQPRMVATFGDQGQYRAESAKLLAILLHTLKGTPFILQGEELGMTNHPGLIRIEDFNEQQAHSYYNVMVKERGEPEELIMERIRQKSRDHARTPMQWDDSTNAGFTDGQPWLPVHPDYKEVNLKAQLEDPDSVFHFYKKLIRLRKEHPVMVYGDFDLMLEDHQQIFAYTRHDEAEEWLVLLNFSNEEAHWKLPELEAERLMGADFLFGNYPGEIEPKCHRQGTLRPYEGLVYRRYQENSTD</sequence>
<dbReference type="SMART" id="SM00642">
    <property type="entry name" value="Aamy"/>
    <property type="match status" value="1"/>
</dbReference>
<evidence type="ECO:0000256" key="3">
    <source>
        <dbReference type="ARBA" id="ARBA00023295"/>
    </source>
</evidence>
<keyword evidence="2" id="KW-0378">Hydrolase</keyword>
<dbReference type="Proteomes" id="UP000199050">
    <property type="component" value="Unassembled WGS sequence"/>
</dbReference>
<dbReference type="InterPro" id="IPR017853">
    <property type="entry name" value="GH"/>
</dbReference>
<protein>
    <submittedName>
        <fullName evidence="5">Oligo-1,6-glucosidase</fullName>
    </submittedName>
</protein>
<dbReference type="Pfam" id="PF16657">
    <property type="entry name" value="Malt_amylase_C"/>
    <property type="match status" value="1"/>
</dbReference>
<evidence type="ECO:0000256" key="2">
    <source>
        <dbReference type="ARBA" id="ARBA00022801"/>
    </source>
</evidence>
<dbReference type="InterPro" id="IPR045857">
    <property type="entry name" value="O16G_dom_2"/>
</dbReference>
<dbReference type="GO" id="GO:0004556">
    <property type="term" value="F:alpha-amylase activity"/>
    <property type="evidence" value="ECO:0007669"/>
    <property type="project" value="TreeGrafter"/>
</dbReference>
<reference evidence="6" key="1">
    <citation type="submission" date="2016-10" db="EMBL/GenBank/DDBJ databases">
        <authorList>
            <person name="Varghese N."/>
            <person name="Submissions S."/>
        </authorList>
    </citation>
    <scope>NUCLEOTIDE SEQUENCE [LARGE SCALE GENOMIC DNA]</scope>
    <source>
        <strain evidence="6">CGMCC 1.11012</strain>
    </source>
</reference>
<evidence type="ECO:0000256" key="1">
    <source>
        <dbReference type="ARBA" id="ARBA00008061"/>
    </source>
</evidence>
<dbReference type="PANTHER" id="PTHR10357:SF179">
    <property type="entry name" value="NEUTRAL AND BASIC AMINO ACID TRANSPORT PROTEIN RBAT"/>
    <property type="match status" value="1"/>
</dbReference>
<dbReference type="Gene3D" id="3.20.20.80">
    <property type="entry name" value="Glycosidases"/>
    <property type="match status" value="1"/>
</dbReference>
<accession>A0A1G8GAN2</accession>
<evidence type="ECO:0000313" key="6">
    <source>
        <dbReference type="Proteomes" id="UP000199050"/>
    </source>
</evidence>
<gene>
    <name evidence="5" type="ORF">SAMN05216192_10223</name>
</gene>
<dbReference type="InterPro" id="IPR013780">
    <property type="entry name" value="Glyco_hydro_b"/>
</dbReference>
<dbReference type="SUPFAM" id="SSF51011">
    <property type="entry name" value="Glycosyl hydrolase domain"/>
    <property type="match status" value="1"/>
</dbReference>
<dbReference type="FunFam" id="3.20.20.80:FF:000064">
    <property type="entry name" value="Oligo-1,6-glucosidase"/>
    <property type="match status" value="1"/>
</dbReference>
<dbReference type="SUPFAM" id="SSF51445">
    <property type="entry name" value="(Trans)glycosidases"/>
    <property type="match status" value="1"/>
</dbReference>
<dbReference type="Gene3D" id="2.60.40.1180">
    <property type="entry name" value="Golgi alpha-mannosidase II"/>
    <property type="match status" value="1"/>
</dbReference>
<name>A0A1G8GAN2_9BACL</name>
<dbReference type="AlphaFoldDB" id="A0A1G8GAN2"/>